<dbReference type="PANTHER" id="PTHR30026:SF20">
    <property type="entry name" value="OUTER MEMBRANE PROTEIN TOLC"/>
    <property type="match status" value="1"/>
</dbReference>
<dbReference type="InterPro" id="IPR051906">
    <property type="entry name" value="TolC-like"/>
</dbReference>
<dbReference type="EMBL" id="JBHUHV010000001">
    <property type="protein sequence ID" value="MFD2065331.1"/>
    <property type="molecule type" value="Genomic_DNA"/>
</dbReference>
<dbReference type="Pfam" id="PF02321">
    <property type="entry name" value="OEP"/>
    <property type="match status" value="2"/>
</dbReference>
<comment type="similarity">
    <text evidence="2">Belongs to the outer membrane factor (OMF) (TC 1.B.17) family.</text>
</comment>
<sequence>MDSLLMHPLRTALLLLTVAVALLPRTALSQEQLSLEQAIRIGLQQNYDIQIATKQEAIAENNVTLGNAGFLPTLDARASRTFSENNSLQEFQTGPDRERIGAKSNSLSSNINLNWVLFDGLGMFINYDRLQALEKAGNLFTKETVENTVANILNYYFEVARQSSKIQALKDAIVISEQRVEIAQAQYEVGVSAKVEILRAQVDYNSDRSELLLQQEALQNAKINLNQLLGRDPDIDFITSDSVIVDPTLTYNKVDNNLLASNPVLQRLQLNSHIANLDIKAIRASRFPVVGFTSAYNFTRSEAEPLNEYQARFNRNTGYNYGLTVSLPIFNGFNLNRQAQNARISLQSINLEYQQEQNRLQSDLARAYSQYSNRLELLSLEEFNLKLAQENADIALERYRLGLLTAIELREAQRNQLVAENRLIDIRYEAKTAEIELKRLTSSLLQGQ</sequence>
<evidence type="ECO:0000256" key="2">
    <source>
        <dbReference type="ARBA" id="ARBA00007613"/>
    </source>
</evidence>
<dbReference type="Proteomes" id="UP001597369">
    <property type="component" value="Unassembled WGS sequence"/>
</dbReference>
<protein>
    <submittedName>
        <fullName evidence="8">TolC family protein</fullName>
    </submittedName>
</protein>
<organism evidence="8 9">
    <name type="scientific">Pontibacter silvestris</name>
    <dbReference type="NCBI Taxonomy" id="2305183"/>
    <lineage>
        <taxon>Bacteria</taxon>
        <taxon>Pseudomonadati</taxon>
        <taxon>Bacteroidota</taxon>
        <taxon>Cytophagia</taxon>
        <taxon>Cytophagales</taxon>
        <taxon>Hymenobacteraceae</taxon>
        <taxon>Pontibacter</taxon>
    </lineage>
</organism>
<name>A0ABW4WSX9_9BACT</name>
<gene>
    <name evidence="8" type="ORF">ACFSKU_00420</name>
</gene>
<keyword evidence="7" id="KW-0998">Cell outer membrane</keyword>
<comment type="subcellular location">
    <subcellularLocation>
        <location evidence="1">Cell outer membrane</location>
    </subcellularLocation>
</comment>
<dbReference type="RefSeq" id="WP_229962328.1">
    <property type="nucleotide sequence ID" value="NZ_JAJJWI010000021.1"/>
</dbReference>
<evidence type="ECO:0000256" key="5">
    <source>
        <dbReference type="ARBA" id="ARBA00022692"/>
    </source>
</evidence>
<keyword evidence="6" id="KW-0472">Membrane</keyword>
<evidence type="ECO:0000256" key="7">
    <source>
        <dbReference type="ARBA" id="ARBA00023237"/>
    </source>
</evidence>
<evidence type="ECO:0000256" key="4">
    <source>
        <dbReference type="ARBA" id="ARBA00022452"/>
    </source>
</evidence>
<comment type="caution">
    <text evidence="8">The sequence shown here is derived from an EMBL/GenBank/DDBJ whole genome shotgun (WGS) entry which is preliminary data.</text>
</comment>
<dbReference type="PANTHER" id="PTHR30026">
    <property type="entry name" value="OUTER MEMBRANE PROTEIN TOLC"/>
    <property type="match status" value="1"/>
</dbReference>
<proteinExistence type="inferred from homology"/>
<dbReference type="Gene3D" id="1.20.1600.10">
    <property type="entry name" value="Outer membrane efflux proteins (OEP)"/>
    <property type="match status" value="1"/>
</dbReference>
<keyword evidence="5" id="KW-0812">Transmembrane</keyword>
<evidence type="ECO:0000313" key="8">
    <source>
        <dbReference type="EMBL" id="MFD2065331.1"/>
    </source>
</evidence>
<evidence type="ECO:0000256" key="3">
    <source>
        <dbReference type="ARBA" id="ARBA00022448"/>
    </source>
</evidence>
<keyword evidence="4" id="KW-1134">Transmembrane beta strand</keyword>
<dbReference type="SUPFAM" id="SSF56954">
    <property type="entry name" value="Outer membrane efflux proteins (OEP)"/>
    <property type="match status" value="1"/>
</dbReference>
<evidence type="ECO:0000313" key="9">
    <source>
        <dbReference type="Proteomes" id="UP001597369"/>
    </source>
</evidence>
<reference evidence="9" key="1">
    <citation type="journal article" date="2019" name="Int. J. Syst. Evol. Microbiol.">
        <title>The Global Catalogue of Microorganisms (GCM) 10K type strain sequencing project: providing services to taxonomists for standard genome sequencing and annotation.</title>
        <authorList>
            <consortium name="The Broad Institute Genomics Platform"/>
            <consortium name="The Broad Institute Genome Sequencing Center for Infectious Disease"/>
            <person name="Wu L."/>
            <person name="Ma J."/>
        </authorList>
    </citation>
    <scope>NUCLEOTIDE SEQUENCE [LARGE SCALE GENOMIC DNA]</scope>
    <source>
        <strain evidence="9">JCM 16545</strain>
    </source>
</reference>
<keyword evidence="3" id="KW-0813">Transport</keyword>
<evidence type="ECO:0000256" key="6">
    <source>
        <dbReference type="ARBA" id="ARBA00023136"/>
    </source>
</evidence>
<evidence type="ECO:0000256" key="1">
    <source>
        <dbReference type="ARBA" id="ARBA00004442"/>
    </source>
</evidence>
<dbReference type="InterPro" id="IPR003423">
    <property type="entry name" value="OMP_efflux"/>
</dbReference>
<accession>A0ABW4WSX9</accession>
<keyword evidence="9" id="KW-1185">Reference proteome</keyword>